<keyword evidence="2" id="KW-1185">Reference proteome</keyword>
<accession>H3ZPK4</accession>
<protein>
    <submittedName>
        <fullName evidence="1">Uncharacterized protein</fullName>
    </submittedName>
</protein>
<sequence>MEELKNKYMIKIKYARPVQTPVKREHKLAEFIPIVPLRTSKGVEYVKAKSEGVARIFLPEFIEFAKRLGFEVKGKKRLTLVGQDDYAYLRLYLYAMGMQVLRKPSEWARLEDHVLQMEPIALRYWAATFKNAWWEHEDRRKLLHLARLFLEVEGVIQK</sequence>
<dbReference type="EMBL" id="CP006670">
    <property type="protein sequence ID" value="EHR78048.1"/>
    <property type="molecule type" value="Genomic_DNA"/>
</dbReference>
<name>H3ZPK4_THELN</name>
<reference evidence="1 2" key="1">
    <citation type="journal article" date="2012" name="J. Bacteriol.">
        <title>Genome sequence of the model hyperthermophilic archaeon Thermococcus litoralis NS-C.</title>
        <authorList>
            <person name="Gardner A.F."/>
            <person name="Kumar S."/>
            <person name="Perler F.B."/>
        </authorList>
    </citation>
    <scope>NUCLEOTIDE SEQUENCE [LARGE SCALE GENOMIC DNA]</scope>
    <source>
        <strain evidence="2">ATCC 51850 / DSM 5473 / JCM 8560 / NS-C</strain>
    </source>
</reference>
<proteinExistence type="predicted"/>
<dbReference type="AlphaFoldDB" id="H3ZPK4"/>
<dbReference type="KEGG" id="tlt:OCC_04295"/>
<dbReference type="RefSeq" id="WP_004069032.1">
    <property type="nucleotide sequence ID" value="NC_022084.1"/>
</dbReference>
<dbReference type="GeneID" id="16548672"/>
<dbReference type="HOGENOM" id="CLU_1665586_0_0_2"/>
<evidence type="ECO:0000313" key="2">
    <source>
        <dbReference type="Proteomes" id="UP000015502"/>
    </source>
</evidence>
<dbReference type="OrthoDB" id="87890at2157"/>
<gene>
    <name evidence="1" type="ORF">OCC_04295</name>
</gene>
<dbReference type="Proteomes" id="UP000015502">
    <property type="component" value="Chromosome"/>
</dbReference>
<organism evidence="1 2">
    <name type="scientific">Thermococcus litoralis (strain ATCC 51850 / DSM 5473 / JCM 8560 / NS-C)</name>
    <dbReference type="NCBI Taxonomy" id="523849"/>
    <lineage>
        <taxon>Archaea</taxon>
        <taxon>Methanobacteriati</taxon>
        <taxon>Methanobacteriota</taxon>
        <taxon>Thermococci</taxon>
        <taxon>Thermococcales</taxon>
        <taxon>Thermococcaceae</taxon>
        <taxon>Thermococcus</taxon>
    </lineage>
</organism>
<evidence type="ECO:0000313" key="1">
    <source>
        <dbReference type="EMBL" id="EHR78048.1"/>
    </source>
</evidence>
<dbReference type="STRING" id="523849.OCC_04295"/>
<dbReference type="PaxDb" id="523849-OCC_04295"/>